<feature type="compositionally biased region" description="Polar residues" evidence="1">
    <location>
        <begin position="349"/>
        <end position="359"/>
    </location>
</feature>
<dbReference type="EMBL" id="KZ559517">
    <property type="protein sequence ID" value="PLN83688.1"/>
    <property type="molecule type" value="Genomic_DNA"/>
</dbReference>
<reference evidence="3" key="1">
    <citation type="submission" date="2017-12" db="EMBL/GenBank/DDBJ databases">
        <authorList>
            <consortium name="DOE Joint Genome Institute"/>
            <person name="Mondo S.J."/>
            <person name="Kjaerbolling I."/>
            <person name="Vesth T.C."/>
            <person name="Frisvad J.C."/>
            <person name="Nybo J.L."/>
            <person name="Theobald S."/>
            <person name="Kuo A."/>
            <person name="Bowyer P."/>
            <person name="Matsuda Y."/>
            <person name="Lyhne E.K."/>
            <person name="Kogle M.E."/>
            <person name="Clum A."/>
            <person name="Lipzen A."/>
            <person name="Salamov A."/>
            <person name="Ngan C.Y."/>
            <person name="Daum C."/>
            <person name="Chiniquy J."/>
            <person name="Barry K."/>
            <person name="LaButti K."/>
            <person name="Haridas S."/>
            <person name="Simmons B.A."/>
            <person name="Magnuson J.K."/>
            <person name="Mortensen U.H."/>
            <person name="Larsen T.O."/>
            <person name="Grigoriev I.V."/>
            <person name="Baker S.E."/>
            <person name="Andersen M.R."/>
            <person name="Nordberg H.P."/>
            <person name="Cantor M.N."/>
            <person name="Hua S.X."/>
        </authorList>
    </citation>
    <scope>NUCLEOTIDE SEQUENCE [LARGE SCALE GENOMIC DNA]</scope>
    <source>
        <strain evidence="3">IBT 19404</strain>
    </source>
</reference>
<protein>
    <submittedName>
        <fullName evidence="2">Uncharacterized protein</fullName>
    </submittedName>
</protein>
<feature type="region of interest" description="Disordered" evidence="1">
    <location>
        <begin position="349"/>
        <end position="370"/>
    </location>
</feature>
<proteinExistence type="predicted"/>
<keyword evidence="3" id="KW-1185">Reference proteome</keyword>
<accession>A0A2J5I1J7</accession>
<dbReference type="OrthoDB" id="3641178at2759"/>
<organism evidence="2 3">
    <name type="scientific">Aspergillus taichungensis</name>
    <dbReference type="NCBI Taxonomy" id="482145"/>
    <lineage>
        <taxon>Eukaryota</taxon>
        <taxon>Fungi</taxon>
        <taxon>Dikarya</taxon>
        <taxon>Ascomycota</taxon>
        <taxon>Pezizomycotina</taxon>
        <taxon>Eurotiomycetes</taxon>
        <taxon>Eurotiomycetidae</taxon>
        <taxon>Eurotiales</taxon>
        <taxon>Aspergillaceae</taxon>
        <taxon>Aspergillus</taxon>
        <taxon>Aspergillus subgen. Circumdati</taxon>
    </lineage>
</organism>
<dbReference type="Proteomes" id="UP000235023">
    <property type="component" value="Unassembled WGS sequence"/>
</dbReference>
<gene>
    <name evidence="2" type="ORF">BDW42DRAFT_164448</name>
</gene>
<evidence type="ECO:0000256" key="1">
    <source>
        <dbReference type="SAM" id="MobiDB-lite"/>
    </source>
</evidence>
<sequence length="416" mass="45798">MALVSCRASHFETVSHSKSYKEWRCTLQGIKLLYTRRQYKQCATHCFEILNKATELIHPVYKTYLHFYSAISHEEMGRCAHIYSSTKIALLRSALDSFVACNSALPAQIPTPTLDYDSSWCSLESSSMDTSFSSESSDSASPVGSLISSITDIIDGSIDCPADDPFLSDTDTWVSLGAETETPSKIPRYVLTPSPLNVHKALENWNSSSPCSSPTIPGPNAPRKVPAQVKIPAKAPTPPPLPLKIRPSSADWDCQAKPLASAQRQRSSLQMTHEFALPDKSSAYLPESSTSSTTTVHKYNDTIEFIRAQIATSITNVNNLIDETTKAQNARRASKTIRRSASFWSFSPTKEATQSSGMSSDAGGVPLRETKEQRIARLRADGWRSVGLRSSSRGWKGTEYYKAFSASVLDELYLDT</sequence>
<name>A0A2J5I1J7_9EURO</name>
<dbReference type="AlphaFoldDB" id="A0A2J5I1J7"/>
<evidence type="ECO:0000313" key="3">
    <source>
        <dbReference type="Proteomes" id="UP000235023"/>
    </source>
</evidence>
<evidence type="ECO:0000313" key="2">
    <source>
        <dbReference type="EMBL" id="PLN83688.1"/>
    </source>
</evidence>